<dbReference type="EMBL" id="GBEZ01001909">
    <property type="protein sequence ID" value="JAC83106.1"/>
    <property type="molecule type" value="Transcribed_RNA"/>
</dbReference>
<reference evidence="1" key="1">
    <citation type="submission" date="2014-05" db="EMBL/GenBank/DDBJ databases">
        <title>The transcriptome of the halophilic microalga Tetraselmis sp. GSL018 isolated from the Great Salt Lake, Utah.</title>
        <authorList>
            <person name="Jinkerson R.E."/>
            <person name="D'Adamo S."/>
            <person name="Posewitz M.C."/>
        </authorList>
    </citation>
    <scope>NUCLEOTIDE SEQUENCE</scope>
    <source>
        <strain evidence="1">GSL018</strain>
    </source>
</reference>
<gene>
    <name evidence="1" type="ORF">TSPGSL018_4157</name>
</gene>
<sequence>MCKRRLYAVLSSLNQLSCIVCSIRLYSEKKTDFTVWSYSRTPHKFGSPTEFIRYRNFEFFRFLWYHGLQYYAFWDAGQGSFAQPLLLSAQGVRHYPSTNLRATFKNMMSIRLPQALLFLEHTSVSRLEDPSQWLDLLVRVTNTVFDTDLKEVLRTSAVLKVLFSNVWRRETFQWFLDVLSIVLRLLPQSPEAEAAEPEILFLDDLHRINMTFWVLLDEVIVPKLRPLGDGAEDAGGFLRCRLLVGLCRAGRRARGPTSSSSRGVHHPRILRRSVRRHRQ</sequence>
<dbReference type="AlphaFoldDB" id="A0A061SK98"/>
<protein>
    <submittedName>
        <fullName evidence="1">Uncharacterized protein</fullName>
    </submittedName>
</protein>
<proteinExistence type="predicted"/>
<name>A0A061SK98_9CHLO</name>
<organism evidence="1">
    <name type="scientific">Tetraselmis sp. GSL018</name>
    <dbReference type="NCBI Taxonomy" id="582737"/>
    <lineage>
        <taxon>Eukaryota</taxon>
        <taxon>Viridiplantae</taxon>
        <taxon>Chlorophyta</taxon>
        <taxon>core chlorophytes</taxon>
        <taxon>Chlorodendrophyceae</taxon>
        <taxon>Chlorodendrales</taxon>
        <taxon>Chlorodendraceae</taxon>
        <taxon>Tetraselmis</taxon>
    </lineage>
</organism>
<accession>A0A061SK98</accession>
<evidence type="ECO:0000313" key="1">
    <source>
        <dbReference type="EMBL" id="JAC83106.1"/>
    </source>
</evidence>